<dbReference type="EMBL" id="CM008053">
    <property type="protein sequence ID" value="PVH33690.1"/>
    <property type="molecule type" value="Genomic_DNA"/>
</dbReference>
<proteinExistence type="predicted"/>
<accession>A0A2T8I7P2</accession>
<sequence length="144" mass="15101">MVASDRLYRLPPCSQEEADEVGFVHAHDGAVEGDAREALVGVERPELRGVYRAVLHPLHGAHPQSPGADDVGVVRALAPGGALAAAAAAAEDVDELQRAAAGGGDDADVPVRFRLEAGIRGERQVLQPAGALRFVNPISWRSWG</sequence>
<dbReference type="AlphaFoldDB" id="A0A2T8I7P2"/>
<gene>
    <name evidence="1" type="ORF">PAHAL_8G045800</name>
</gene>
<dbReference type="Proteomes" id="UP000243499">
    <property type="component" value="Chromosome 8"/>
</dbReference>
<reference evidence="1" key="1">
    <citation type="submission" date="2018-04" db="EMBL/GenBank/DDBJ databases">
        <title>WGS assembly of Panicum hallii.</title>
        <authorList>
            <person name="Lovell J."/>
            <person name="Jenkins J."/>
            <person name="Lowry D."/>
            <person name="Mamidi S."/>
            <person name="Sreedasyam A."/>
            <person name="Weng X."/>
            <person name="Barry K."/>
            <person name="Bonette J."/>
            <person name="Campitelli B."/>
            <person name="Daum C."/>
            <person name="Gordon S."/>
            <person name="Gould B."/>
            <person name="Lipzen A."/>
            <person name="Macqueen A."/>
            <person name="Palacio-Mejia J."/>
            <person name="Plott C."/>
            <person name="Shakirov E."/>
            <person name="Shu S."/>
            <person name="Yoshinaga Y."/>
            <person name="Zane M."/>
            <person name="Rokhsar D."/>
            <person name="Grimwood J."/>
            <person name="Schmutz J."/>
            <person name="Juenger T."/>
        </authorList>
    </citation>
    <scope>NUCLEOTIDE SEQUENCE [LARGE SCALE GENOMIC DNA]</scope>
    <source>
        <strain evidence="1">FIL2</strain>
    </source>
</reference>
<organism evidence="1">
    <name type="scientific">Panicum hallii</name>
    <dbReference type="NCBI Taxonomy" id="206008"/>
    <lineage>
        <taxon>Eukaryota</taxon>
        <taxon>Viridiplantae</taxon>
        <taxon>Streptophyta</taxon>
        <taxon>Embryophyta</taxon>
        <taxon>Tracheophyta</taxon>
        <taxon>Spermatophyta</taxon>
        <taxon>Magnoliopsida</taxon>
        <taxon>Liliopsida</taxon>
        <taxon>Poales</taxon>
        <taxon>Poaceae</taxon>
        <taxon>PACMAD clade</taxon>
        <taxon>Panicoideae</taxon>
        <taxon>Panicodae</taxon>
        <taxon>Paniceae</taxon>
        <taxon>Panicinae</taxon>
        <taxon>Panicum</taxon>
        <taxon>Panicum sect. Panicum</taxon>
    </lineage>
</organism>
<evidence type="ECO:0000313" key="1">
    <source>
        <dbReference type="EMBL" id="PVH33690.1"/>
    </source>
</evidence>
<protein>
    <submittedName>
        <fullName evidence="1">Uncharacterized protein</fullName>
    </submittedName>
</protein>
<name>A0A2T8I7P2_9POAL</name>
<dbReference type="Gramene" id="PVH33690">
    <property type="protein sequence ID" value="PVH33690"/>
    <property type="gene ID" value="PAHAL_8G045800"/>
</dbReference>